<dbReference type="KEGG" id="atr:18447881"/>
<feature type="compositionally biased region" description="Acidic residues" evidence="1">
    <location>
        <begin position="148"/>
        <end position="161"/>
    </location>
</feature>
<evidence type="ECO:0000313" key="3">
    <source>
        <dbReference type="Proteomes" id="UP000017836"/>
    </source>
</evidence>
<accession>U5DB96</accession>
<dbReference type="eggNOG" id="ENOG502QQ6K">
    <property type="taxonomic scope" value="Eukaryota"/>
</dbReference>
<name>U5DB96_AMBTC</name>
<sequence length="318" mass="35765">MAPQKKPSRQLRPSSIPFSWEEKPGIPKKTALNSGKNGGFPVKMIISVPFKWEEKPGKPILQSPQLEKPPRQLPEFEKPLLQWLESLVNFRQTITRVSNPGESHRPLPLPPSRQTSFPSPSSSSSSPCNSVILKSPVSSHFRSAISTDSEETESESSQEEEELFDLDLEAFAFDSYEKTEDEEALISGPSLMANCLSTVAELSSAVPFAERKEHNKDGNGLVTGSHFRWRNSSRSELSFRLETDGKFQYKDWKTKDKVIVKGRTPTLGELIFKSCRRRRRAVVMDFGMQSPPRLETTMKRRTGCWMCGISNNATMGSP</sequence>
<dbReference type="PANTHER" id="PTHR37767:SF1">
    <property type="entry name" value="HYDROXYPROLINE-RICH GLYCOPROTEIN FAMILY PROTEIN"/>
    <property type="match status" value="1"/>
</dbReference>
<dbReference type="AlphaFoldDB" id="U5DB96"/>
<feature type="region of interest" description="Disordered" evidence="1">
    <location>
        <begin position="97"/>
        <end position="129"/>
    </location>
</feature>
<dbReference type="PANTHER" id="PTHR37767">
    <property type="entry name" value="HYDROXYPROLINE-RICH GLYCOPROTEIN FAMILY PROTEIN"/>
    <property type="match status" value="1"/>
</dbReference>
<dbReference type="HOGENOM" id="CLU_941380_0_0_1"/>
<dbReference type="Gramene" id="ERN19495">
    <property type="protein sequence ID" value="ERN19495"/>
    <property type="gene ID" value="AMTR_s00069p00200860"/>
</dbReference>
<evidence type="ECO:0000256" key="1">
    <source>
        <dbReference type="SAM" id="MobiDB-lite"/>
    </source>
</evidence>
<dbReference type="Proteomes" id="UP000017836">
    <property type="component" value="Unassembled WGS sequence"/>
</dbReference>
<dbReference type="EMBL" id="KI392069">
    <property type="protein sequence ID" value="ERN19495.1"/>
    <property type="molecule type" value="Genomic_DNA"/>
</dbReference>
<protein>
    <submittedName>
        <fullName evidence="2">Uncharacterized protein</fullName>
    </submittedName>
</protein>
<feature type="region of interest" description="Disordered" evidence="1">
    <location>
        <begin position="142"/>
        <end position="161"/>
    </location>
</feature>
<gene>
    <name evidence="2" type="ORF">AMTR_s00069p00200860</name>
</gene>
<keyword evidence="3" id="KW-1185">Reference proteome</keyword>
<feature type="compositionally biased region" description="Low complexity" evidence="1">
    <location>
        <begin position="112"/>
        <end position="129"/>
    </location>
</feature>
<feature type="region of interest" description="Disordered" evidence="1">
    <location>
        <begin position="1"/>
        <end position="38"/>
    </location>
</feature>
<organism evidence="2 3">
    <name type="scientific">Amborella trichopoda</name>
    <dbReference type="NCBI Taxonomy" id="13333"/>
    <lineage>
        <taxon>Eukaryota</taxon>
        <taxon>Viridiplantae</taxon>
        <taxon>Streptophyta</taxon>
        <taxon>Embryophyta</taxon>
        <taxon>Tracheophyta</taxon>
        <taxon>Spermatophyta</taxon>
        <taxon>Magnoliopsida</taxon>
        <taxon>Amborellales</taxon>
        <taxon>Amborellaceae</taxon>
        <taxon>Amborella</taxon>
    </lineage>
</organism>
<proteinExistence type="predicted"/>
<evidence type="ECO:0000313" key="2">
    <source>
        <dbReference type="EMBL" id="ERN19495.1"/>
    </source>
</evidence>
<reference evidence="3" key="1">
    <citation type="journal article" date="2013" name="Science">
        <title>The Amborella genome and the evolution of flowering plants.</title>
        <authorList>
            <consortium name="Amborella Genome Project"/>
        </authorList>
    </citation>
    <scope>NUCLEOTIDE SEQUENCE [LARGE SCALE GENOMIC DNA]</scope>
</reference>
<dbReference type="OrthoDB" id="1938864at2759"/>